<dbReference type="PROSITE" id="PS51184">
    <property type="entry name" value="JMJC"/>
    <property type="match status" value="1"/>
</dbReference>
<dbReference type="GO" id="GO:0046872">
    <property type="term" value="F:metal ion binding"/>
    <property type="evidence" value="ECO:0007669"/>
    <property type="project" value="UniProtKB-KW"/>
</dbReference>
<evidence type="ECO:0000256" key="5">
    <source>
        <dbReference type="ARBA" id="ARBA00023004"/>
    </source>
</evidence>
<dbReference type="InterPro" id="IPR039994">
    <property type="entry name" value="NO66-like"/>
</dbReference>
<evidence type="ECO:0000256" key="4">
    <source>
        <dbReference type="ARBA" id="ARBA00023002"/>
    </source>
</evidence>
<comment type="cofactor">
    <cofactor evidence="1">
        <name>Fe(2+)</name>
        <dbReference type="ChEBI" id="CHEBI:29033"/>
    </cofactor>
</comment>
<dbReference type="Gene3D" id="2.60.120.650">
    <property type="entry name" value="Cupin"/>
    <property type="match status" value="1"/>
</dbReference>
<keyword evidence="8" id="KW-1185">Reference proteome</keyword>
<dbReference type="HOGENOM" id="CLU_039125_1_0_6"/>
<dbReference type="InterPro" id="IPR003347">
    <property type="entry name" value="JmjC_dom"/>
</dbReference>
<evidence type="ECO:0000256" key="1">
    <source>
        <dbReference type="ARBA" id="ARBA00001954"/>
    </source>
</evidence>
<organism evidence="7 8">
    <name type="scientific">Gynuella sunshinyii YC6258</name>
    <dbReference type="NCBI Taxonomy" id="1445510"/>
    <lineage>
        <taxon>Bacteria</taxon>
        <taxon>Pseudomonadati</taxon>
        <taxon>Pseudomonadota</taxon>
        <taxon>Gammaproteobacteria</taxon>
        <taxon>Oceanospirillales</taxon>
        <taxon>Saccharospirillaceae</taxon>
        <taxon>Gynuella</taxon>
    </lineage>
</organism>
<evidence type="ECO:0000313" key="7">
    <source>
        <dbReference type="EMBL" id="AJQ95389.1"/>
    </source>
</evidence>
<proteinExistence type="predicted"/>
<dbReference type="Gene3D" id="3.40.366.30">
    <property type="entry name" value="50S ribosomal protein L16 arginine hydroxylase, Chain A, Domain 2"/>
    <property type="match status" value="1"/>
</dbReference>
<dbReference type="GO" id="GO:0016706">
    <property type="term" value="F:2-oxoglutarate-dependent dioxygenase activity"/>
    <property type="evidence" value="ECO:0007669"/>
    <property type="project" value="TreeGrafter"/>
</dbReference>
<evidence type="ECO:0000256" key="2">
    <source>
        <dbReference type="ARBA" id="ARBA00022723"/>
    </source>
</evidence>
<keyword evidence="5" id="KW-0408">Iron</keyword>
<dbReference type="KEGG" id="gsn:YC6258_03353"/>
<gene>
    <name evidence="7" type="ORF">YC6258_03353</name>
</gene>
<sequence length="380" mass="43393">MHQTLNFDIDDFLKNYWQRKPLLIKHAINPDLLQISREELFDFAAQEWVESRIVSSQDQKNWTLHRGPFDNDDYQSLASKDWTLLIQAIDQFIPEANQLKKIFDFIPSWRLDDIMASLAQTGAGVGPHFDQYDVFLIQGQGQRRWQIGPVCDGNSPLLENCELSILQYMQVDHQWDLSPGDILYLPPGIAHNGTALTDDCMTISVGFRAPAHSEILDDYFGRLSARIDQSLRYSDPAIHKQGNPHAVTADAVSRLKTIIGQYANNEALLSQWLGEFMTEPKYPEHFPEQPAPSWAVMQDIINTATCFQLHPGARAAIDDQYLFVNGESWARRELSSALIDFVLNHAIAEASQFNKWLENDTSRQLVIDLISRNCLLYEES</sequence>
<dbReference type="PANTHER" id="PTHR13096">
    <property type="entry name" value="MINA53 MYC INDUCED NUCLEAR ANTIGEN"/>
    <property type="match status" value="1"/>
</dbReference>
<dbReference type="RefSeq" id="WP_044617704.1">
    <property type="nucleotide sequence ID" value="NZ_CP007142.1"/>
</dbReference>
<dbReference type="PATRIC" id="fig|1445510.3.peg.3314"/>
<dbReference type="AlphaFoldDB" id="A0A0C5VYC4"/>
<accession>A0A0C5VYC4</accession>
<feature type="domain" description="JmjC" evidence="6">
    <location>
        <begin position="95"/>
        <end position="224"/>
    </location>
</feature>
<dbReference type="InterPro" id="IPR046799">
    <property type="entry name" value="ROXA-like_wH"/>
</dbReference>
<dbReference type="OrthoDB" id="9764016at2"/>
<evidence type="ECO:0000259" key="6">
    <source>
        <dbReference type="PROSITE" id="PS51184"/>
    </source>
</evidence>
<name>A0A0C5VYC4_9GAMM</name>
<dbReference type="Pfam" id="PF20514">
    <property type="entry name" value="WHD_ROXA"/>
    <property type="match status" value="1"/>
</dbReference>
<keyword evidence="2" id="KW-0479">Metal-binding</keyword>
<dbReference type="SMART" id="SM00558">
    <property type="entry name" value="JmjC"/>
    <property type="match status" value="1"/>
</dbReference>
<dbReference type="EMBL" id="CP007142">
    <property type="protein sequence ID" value="AJQ95389.1"/>
    <property type="molecule type" value="Genomic_DNA"/>
</dbReference>
<reference evidence="7 8" key="1">
    <citation type="submission" date="2014-01" db="EMBL/GenBank/DDBJ databases">
        <title>Full genme sequencing of cellulolytic bacterium Gynuella sunshinyii YC6258T gen. nov., sp. nov.</title>
        <authorList>
            <person name="Khan H."/>
            <person name="Chung E.J."/>
            <person name="Chung Y.R."/>
        </authorList>
    </citation>
    <scope>NUCLEOTIDE SEQUENCE [LARGE SCALE GENOMIC DNA]</scope>
    <source>
        <strain evidence="7 8">YC6258</strain>
    </source>
</reference>
<dbReference type="SUPFAM" id="SSF51197">
    <property type="entry name" value="Clavaminate synthase-like"/>
    <property type="match status" value="1"/>
</dbReference>
<evidence type="ECO:0000313" key="8">
    <source>
        <dbReference type="Proteomes" id="UP000032266"/>
    </source>
</evidence>
<dbReference type="Proteomes" id="UP000032266">
    <property type="component" value="Chromosome"/>
</dbReference>
<evidence type="ECO:0000256" key="3">
    <source>
        <dbReference type="ARBA" id="ARBA00022964"/>
    </source>
</evidence>
<dbReference type="Pfam" id="PF08007">
    <property type="entry name" value="JmjC_2"/>
    <property type="match status" value="1"/>
</dbReference>
<protein>
    <recommendedName>
        <fullName evidence="6">JmjC domain-containing protein</fullName>
    </recommendedName>
</protein>
<dbReference type="PANTHER" id="PTHR13096:SF8">
    <property type="entry name" value="RIBOSOMAL OXYGENASE 1"/>
    <property type="match status" value="1"/>
</dbReference>
<keyword evidence="3" id="KW-0223">Dioxygenase</keyword>
<dbReference type="STRING" id="1445510.YC6258_03353"/>
<keyword evidence="4" id="KW-0560">Oxidoreductase</keyword>